<organism evidence="1 2">
    <name type="scientific">Acer yangbiense</name>
    <dbReference type="NCBI Taxonomy" id="1000413"/>
    <lineage>
        <taxon>Eukaryota</taxon>
        <taxon>Viridiplantae</taxon>
        <taxon>Streptophyta</taxon>
        <taxon>Embryophyta</taxon>
        <taxon>Tracheophyta</taxon>
        <taxon>Spermatophyta</taxon>
        <taxon>Magnoliopsida</taxon>
        <taxon>eudicotyledons</taxon>
        <taxon>Gunneridae</taxon>
        <taxon>Pentapetalae</taxon>
        <taxon>rosids</taxon>
        <taxon>malvids</taxon>
        <taxon>Sapindales</taxon>
        <taxon>Sapindaceae</taxon>
        <taxon>Hippocastanoideae</taxon>
        <taxon>Acereae</taxon>
        <taxon>Acer</taxon>
    </lineage>
</organism>
<protein>
    <recommendedName>
        <fullName evidence="3">Retrotransposon gag domain-containing protein</fullName>
    </recommendedName>
</protein>
<dbReference type="OrthoDB" id="2272416at2759"/>
<proteinExistence type="predicted"/>
<keyword evidence="2" id="KW-1185">Reference proteome</keyword>
<gene>
    <name evidence="1" type="ORF">EZV62_024315</name>
</gene>
<evidence type="ECO:0000313" key="1">
    <source>
        <dbReference type="EMBL" id="TXG51791.1"/>
    </source>
</evidence>
<name>A0A5C7H4C7_9ROSI</name>
<reference evidence="2" key="1">
    <citation type="journal article" date="2019" name="Gigascience">
        <title>De novo genome assembly of the endangered Acer yangbiense, a plant species with extremely small populations endemic to Yunnan Province, China.</title>
        <authorList>
            <person name="Yang J."/>
            <person name="Wariss H.M."/>
            <person name="Tao L."/>
            <person name="Zhang R."/>
            <person name="Yun Q."/>
            <person name="Hollingsworth P."/>
            <person name="Dao Z."/>
            <person name="Luo G."/>
            <person name="Guo H."/>
            <person name="Ma Y."/>
            <person name="Sun W."/>
        </authorList>
    </citation>
    <scope>NUCLEOTIDE SEQUENCE [LARGE SCALE GENOMIC DNA]</scope>
    <source>
        <strain evidence="2">cv. Malutang</strain>
    </source>
</reference>
<comment type="caution">
    <text evidence="1">The sequence shown here is derived from an EMBL/GenBank/DDBJ whole genome shotgun (WGS) entry which is preliminary data.</text>
</comment>
<dbReference type="AlphaFoldDB" id="A0A5C7H4C7"/>
<evidence type="ECO:0000313" key="2">
    <source>
        <dbReference type="Proteomes" id="UP000323000"/>
    </source>
</evidence>
<evidence type="ECO:0008006" key="3">
    <source>
        <dbReference type="Google" id="ProtNLM"/>
    </source>
</evidence>
<sequence length="129" mass="14227">MTRRNQTVTRGESLRANEVADPTICQLAEEADPMTNLIARLLEQQNRLLADMNRGSSNAIGRGNAGTGDVVVTLERFKKLGPSVFKGRIDPIAAEAWLKQIEKVFTAIACPDKQKVVFASFMLEDEANH</sequence>
<accession>A0A5C7H4C7</accession>
<dbReference type="EMBL" id="VAHF01000011">
    <property type="protein sequence ID" value="TXG51791.1"/>
    <property type="molecule type" value="Genomic_DNA"/>
</dbReference>
<dbReference type="Proteomes" id="UP000323000">
    <property type="component" value="Chromosome 11"/>
</dbReference>